<organism evidence="1 2">
    <name type="scientific">Gigaspora margarita</name>
    <dbReference type="NCBI Taxonomy" id="4874"/>
    <lineage>
        <taxon>Eukaryota</taxon>
        <taxon>Fungi</taxon>
        <taxon>Fungi incertae sedis</taxon>
        <taxon>Mucoromycota</taxon>
        <taxon>Glomeromycotina</taxon>
        <taxon>Glomeromycetes</taxon>
        <taxon>Diversisporales</taxon>
        <taxon>Gigasporaceae</taxon>
        <taxon>Gigaspora</taxon>
    </lineage>
</organism>
<sequence>DAIIKVGKKILLSKVITNESREQRSELKEHRDMKAIKTLSILIGKIRKNREKNNKEKLILEEEEVLKETAQFFQNQFRSRLPKLSQMDEDWKRVYSPIEWINRSWYNDLTKPISVSK</sequence>
<feature type="non-terminal residue" evidence="1">
    <location>
        <position position="1"/>
    </location>
</feature>
<dbReference type="EMBL" id="CAJVQB010057983">
    <property type="protein sequence ID" value="CAG8838409.1"/>
    <property type="molecule type" value="Genomic_DNA"/>
</dbReference>
<gene>
    <name evidence="1" type="ORF">GMARGA_LOCUS33964</name>
</gene>
<evidence type="ECO:0000313" key="2">
    <source>
        <dbReference type="Proteomes" id="UP000789901"/>
    </source>
</evidence>
<dbReference type="Proteomes" id="UP000789901">
    <property type="component" value="Unassembled WGS sequence"/>
</dbReference>
<evidence type="ECO:0000313" key="1">
    <source>
        <dbReference type="EMBL" id="CAG8838409.1"/>
    </source>
</evidence>
<comment type="caution">
    <text evidence="1">The sequence shown here is derived from an EMBL/GenBank/DDBJ whole genome shotgun (WGS) entry which is preliminary data.</text>
</comment>
<accession>A0ABN7WSQ6</accession>
<name>A0ABN7WSQ6_GIGMA</name>
<proteinExistence type="predicted"/>
<keyword evidence="2" id="KW-1185">Reference proteome</keyword>
<reference evidence="1 2" key="1">
    <citation type="submission" date="2021-06" db="EMBL/GenBank/DDBJ databases">
        <authorList>
            <person name="Kallberg Y."/>
            <person name="Tangrot J."/>
            <person name="Rosling A."/>
        </authorList>
    </citation>
    <scope>NUCLEOTIDE SEQUENCE [LARGE SCALE GENOMIC DNA]</scope>
    <source>
        <strain evidence="1 2">120-4 pot B 10/14</strain>
    </source>
</reference>
<protein>
    <submittedName>
        <fullName evidence="1">15929_t:CDS:1</fullName>
    </submittedName>
</protein>